<comment type="caution">
    <text evidence="2">The sequence shown here is derived from an EMBL/GenBank/DDBJ whole genome shotgun (WGS) entry which is preliminary data.</text>
</comment>
<protein>
    <submittedName>
        <fullName evidence="2">Uncharacterized protein</fullName>
    </submittedName>
</protein>
<sequence length="155" mass="18148">MPVRVKSKDIQYSMTRLRSLLLRPLTRTQKGLSSFSQSRKWVLYPISSIHLALGLMTLLQASAVISSYGICRSKRYQTLRILAHPLHRLPVPLTRHLLRQRQLRPTRRRRQRQSVRERRELVRHCERPEVRRRRDDDAVADGSGTVLARGGTFFV</sequence>
<keyword evidence="1" id="KW-0472">Membrane</keyword>
<gene>
    <name evidence="2" type="ORF">BXZ70DRAFT_960586</name>
</gene>
<reference evidence="2" key="1">
    <citation type="journal article" date="2021" name="New Phytol.">
        <title>Evolutionary innovations through gain and loss of genes in the ectomycorrhizal Boletales.</title>
        <authorList>
            <person name="Wu G."/>
            <person name="Miyauchi S."/>
            <person name="Morin E."/>
            <person name="Kuo A."/>
            <person name="Drula E."/>
            <person name="Varga T."/>
            <person name="Kohler A."/>
            <person name="Feng B."/>
            <person name="Cao Y."/>
            <person name="Lipzen A."/>
            <person name="Daum C."/>
            <person name="Hundley H."/>
            <person name="Pangilinan J."/>
            <person name="Johnson J."/>
            <person name="Barry K."/>
            <person name="LaButti K."/>
            <person name="Ng V."/>
            <person name="Ahrendt S."/>
            <person name="Min B."/>
            <person name="Choi I.G."/>
            <person name="Park H."/>
            <person name="Plett J.M."/>
            <person name="Magnuson J."/>
            <person name="Spatafora J.W."/>
            <person name="Nagy L.G."/>
            <person name="Henrissat B."/>
            <person name="Grigoriev I.V."/>
            <person name="Yang Z.L."/>
            <person name="Xu J."/>
            <person name="Martin F.M."/>
        </authorList>
    </citation>
    <scope>NUCLEOTIDE SEQUENCE</scope>
    <source>
        <strain evidence="2">KKN 215</strain>
    </source>
</reference>
<name>A0A8K0XK56_9AGAR</name>
<dbReference type="AlphaFoldDB" id="A0A8K0XK56"/>
<organism evidence="2 3">
    <name type="scientific">Cristinia sonorae</name>
    <dbReference type="NCBI Taxonomy" id="1940300"/>
    <lineage>
        <taxon>Eukaryota</taxon>
        <taxon>Fungi</taxon>
        <taxon>Dikarya</taxon>
        <taxon>Basidiomycota</taxon>
        <taxon>Agaricomycotina</taxon>
        <taxon>Agaricomycetes</taxon>
        <taxon>Agaricomycetidae</taxon>
        <taxon>Agaricales</taxon>
        <taxon>Pleurotineae</taxon>
        <taxon>Stephanosporaceae</taxon>
        <taxon>Cristinia</taxon>
    </lineage>
</organism>
<evidence type="ECO:0000313" key="3">
    <source>
        <dbReference type="Proteomes" id="UP000813824"/>
    </source>
</evidence>
<evidence type="ECO:0000313" key="2">
    <source>
        <dbReference type="EMBL" id="KAH8079806.1"/>
    </source>
</evidence>
<accession>A0A8K0XK56</accession>
<dbReference type="Proteomes" id="UP000813824">
    <property type="component" value="Unassembled WGS sequence"/>
</dbReference>
<keyword evidence="1" id="KW-0812">Transmembrane</keyword>
<feature type="transmembrane region" description="Helical" evidence="1">
    <location>
        <begin position="49"/>
        <end position="71"/>
    </location>
</feature>
<evidence type="ECO:0000256" key="1">
    <source>
        <dbReference type="SAM" id="Phobius"/>
    </source>
</evidence>
<proteinExistence type="predicted"/>
<keyword evidence="1" id="KW-1133">Transmembrane helix</keyword>
<dbReference type="EMBL" id="JAEVFJ010000055">
    <property type="protein sequence ID" value="KAH8079806.1"/>
    <property type="molecule type" value="Genomic_DNA"/>
</dbReference>
<keyword evidence="3" id="KW-1185">Reference proteome</keyword>